<dbReference type="Pfam" id="PF13472">
    <property type="entry name" value="Lipase_GDSL_2"/>
    <property type="match status" value="1"/>
</dbReference>
<dbReference type="PANTHER" id="PTHR43784">
    <property type="entry name" value="GDSL-LIKE LIPASE/ACYLHYDROLASE, PUTATIVE (AFU_ORTHOLOGUE AFUA_2G00820)-RELATED"/>
    <property type="match status" value="1"/>
</dbReference>
<feature type="chain" id="PRO_5042587968" evidence="1">
    <location>
        <begin position="35"/>
        <end position="446"/>
    </location>
</feature>
<reference evidence="3" key="2">
    <citation type="submission" date="2023-06" db="EMBL/GenBank/DDBJ databases">
        <authorList>
            <consortium name="Lawrence Berkeley National Laboratory"/>
            <person name="Haridas S."/>
            <person name="Hensen N."/>
            <person name="Bonometti L."/>
            <person name="Westerberg I."/>
            <person name="Brannstrom I.O."/>
            <person name="Guillou S."/>
            <person name="Cros-Aarteil S."/>
            <person name="Calhoun S."/>
            <person name="Kuo A."/>
            <person name="Mondo S."/>
            <person name="Pangilinan J."/>
            <person name="Riley R."/>
            <person name="Labutti K."/>
            <person name="Andreopoulos B."/>
            <person name="Lipzen A."/>
            <person name="Chen C."/>
            <person name="Yanf M."/>
            <person name="Daum C."/>
            <person name="Ng V."/>
            <person name="Clum A."/>
            <person name="Steindorff A."/>
            <person name="Ohm R."/>
            <person name="Martin F."/>
            <person name="Silar P."/>
            <person name="Natvig D."/>
            <person name="Lalanne C."/>
            <person name="Gautier V."/>
            <person name="Ament-Velasquez S.L."/>
            <person name="Kruys A."/>
            <person name="Hutchinson M.I."/>
            <person name="Powell A.J."/>
            <person name="Barry K."/>
            <person name="Miller A.N."/>
            <person name="Grigoriev I.V."/>
            <person name="Debuchy R."/>
            <person name="Gladieux P."/>
            <person name="Thoren M.H."/>
            <person name="Johannesson H."/>
        </authorList>
    </citation>
    <scope>NUCLEOTIDE SEQUENCE</scope>
    <source>
        <strain evidence="3">CBS 955.72</strain>
    </source>
</reference>
<dbReference type="EMBL" id="JAUIQD010000008">
    <property type="protein sequence ID" value="KAK3341737.1"/>
    <property type="molecule type" value="Genomic_DNA"/>
</dbReference>
<feature type="domain" description="SGNH hydrolase-type esterase" evidence="2">
    <location>
        <begin position="229"/>
        <end position="425"/>
    </location>
</feature>
<evidence type="ECO:0000259" key="2">
    <source>
        <dbReference type="Pfam" id="PF13472"/>
    </source>
</evidence>
<dbReference type="SUPFAM" id="SSF52266">
    <property type="entry name" value="SGNH hydrolase"/>
    <property type="match status" value="1"/>
</dbReference>
<accession>A0AAJ0H7D8</accession>
<dbReference type="InterPro" id="IPR036514">
    <property type="entry name" value="SGNH_hydro_sf"/>
</dbReference>
<organism evidence="3 4">
    <name type="scientific">Lasiosphaeria hispida</name>
    <dbReference type="NCBI Taxonomy" id="260671"/>
    <lineage>
        <taxon>Eukaryota</taxon>
        <taxon>Fungi</taxon>
        <taxon>Dikarya</taxon>
        <taxon>Ascomycota</taxon>
        <taxon>Pezizomycotina</taxon>
        <taxon>Sordariomycetes</taxon>
        <taxon>Sordariomycetidae</taxon>
        <taxon>Sordariales</taxon>
        <taxon>Lasiosphaeriaceae</taxon>
        <taxon>Lasiosphaeria</taxon>
    </lineage>
</organism>
<evidence type="ECO:0000313" key="4">
    <source>
        <dbReference type="Proteomes" id="UP001275084"/>
    </source>
</evidence>
<dbReference type="InterPro" id="IPR053140">
    <property type="entry name" value="GDSL_Rv0518-like"/>
</dbReference>
<evidence type="ECO:0000256" key="1">
    <source>
        <dbReference type="SAM" id="SignalP"/>
    </source>
</evidence>
<keyword evidence="1" id="KW-0732">Signal</keyword>
<feature type="signal peptide" evidence="1">
    <location>
        <begin position="1"/>
        <end position="34"/>
    </location>
</feature>
<name>A0AAJ0H7D8_9PEZI</name>
<dbReference type="Proteomes" id="UP001275084">
    <property type="component" value="Unassembled WGS sequence"/>
</dbReference>
<protein>
    <submittedName>
        <fullName evidence="3">SGNH hydrolase-type esterase domain-containing protein</fullName>
    </submittedName>
</protein>
<keyword evidence="4" id="KW-1185">Reference proteome</keyword>
<proteinExistence type="predicted"/>
<comment type="caution">
    <text evidence="3">The sequence shown here is derived from an EMBL/GenBank/DDBJ whole genome shotgun (WGS) entry which is preliminary data.</text>
</comment>
<reference evidence="3" key="1">
    <citation type="journal article" date="2023" name="Mol. Phylogenet. Evol.">
        <title>Genome-scale phylogeny and comparative genomics of the fungal order Sordariales.</title>
        <authorList>
            <person name="Hensen N."/>
            <person name="Bonometti L."/>
            <person name="Westerberg I."/>
            <person name="Brannstrom I.O."/>
            <person name="Guillou S."/>
            <person name="Cros-Aarteil S."/>
            <person name="Calhoun S."/>
            <person name="Haridas S."/>
            <person name="Kuo A."/>
            <person name="Mondo S."/>
            <person name="Pangilinan J."/>
            <person name="Riley R."/>
            <person name="LaButti K."/>
            <person name="Andreopoulos B."/>
            <person name="Lipzen A."/>
            <person name="Chen C."/>
            <person name="Yan M."/>
            <person name="Daum C."/>
            <person name="Ng V."/>
            <person name="Clum A."/>
            <person name="Steindorff A."/>
            <person name="Ohm R.A."/>
            <person name="Martin F."/>
            <person name="Silar P."/>
            <person name="Natvig D.O."/>
            <person name="Lalanne C."/>
            <person name="Gautier V."/>
            <person name="Ament-Velasquez S.L."/>
            <person name="Kruys A."/>
            <person name="Hutchinson M.I."/>
            <person name="Powell A.J."/>
            <person name="Barry K."/>
            <person name="Miller A.N."/>
            <person name="Grigoriev I.V."/>
            <person name="Debuchy R."/>
            <person name="Gladieux P."/>
            <person name="Hiltunen Thoren M."/>
            <person name="Johannesson H."/>
        </authorList>
    </citation>
    <scope>NUCLEOTIDE SEQUENCE</scope>
    <source>
        <strain evidence="3">CBS 955.72</strain>
    </source>
</reference>
<sequence>MSNLLSSSLLGCGRWRSTLAGLLLLLGSTSPVGAKCSKEHWVGVWTSMPQLVEPANLPNAPYNGTNGVFENASLRQTIYITQDAPIIRLRFSNALGASDLTITAATVALPANGSAGASAIDPATLQTVTFSGEASFTVPNGALVVSDPLTFPVKAQSVLAVTIYLASGQSGHAITGHPGSRTSSFAAPGNLVSAADLVASPSAQKIDHWYFLSAVDGWLPRSRTALAIVGDSITDGRGSTTNANNRWPDQLLARLRAANTTTAATVSLLNQAAGGNRVLADGLGPNALGRLERDVLAQPGVRYALIYAGVNDLGTAPLPSLPATATRLMLAYAQMVTRLHSAGVAAFGATLTPMSGPGQAYSDPGREAQRQRVNAWIRASGRFDGVVDFDAAVRDDAADGGNATQLAPAFDSGDYLHLNPAGYAAMAAAVDLSLFSRFAGGVHAMV</sequence>
<dbReference type="Gene3D" id="3.40.50.1110">
    <property type="entry name" value="SGNH hydrolase"/>
    <property type="match status" value="1"/>
</dbReference>
<evidence type="ECO:0000313" key="3">
    <source>
        <dbReference type="EMBL" id="KAK3341737.1"/>
    </source>
</evidence>
<dbReference type="GO" id="GO:0016787">
    <property type="term" value="F:hydrolase activity"/>
    <property type="evidence" value="ECO:0007669"/>
    <property type="project" value="UniProtKB-KW"/>
</dbReference>
<keyword evidence="3" id="KW-0378">Hydrolase</keyword>
<dbReference type="InterPro" id="IPR013830">
    <property type="entry name" value="SGNH_hydro"/>
</dbReference>
<gene>
    <name evidence="3" type="ORF">B0T25DRAFT_351727</name>
</gene>
<dbReference type="AlphaFoldDB" id="A0AAJ0H7D8"/>
<dbReference type="PANTHER" id="PTHR43784:SF3">
    <property type="entry name" value="GDSL FAMILY LIPASE"/>
    <property type="match status" value="1"/>
</dbReference>